<dbReference type="GO" id="GO:0009298">
    <property type="term" value="P:GDP-mannose biosynthetic process"/>
    <property type="evidence" value="ECO:0007669"/>
    <property type="project" value="TreeGrafter"/>
</dbReference>
<dbReference type="PANTHER" id="PTHR46390:SF1">
    <property type="entry name" value="MANNOSE-1-PHOSPHATE GUANYLYLTRANSFERASE"/>
    <property type="match status" value="1"/>
</dbReference>
<dbReference type="InterPro" id="IPR049577">
    <property type="entry name" value="GMPP_N"/>
</dbReference>
<feature type="domain" description="Nucleotidyl transferase" evidence="2">
    <location>
        <begin position="34"/>
        <end position="310"/>
    </location>
</feature>
<keyword evidence="5" id="KW-1185">Reference proteome</keyword>
<proteinExistence type="predicted"/>
<dbReference type="eggNOG" id="COG0836">
    <property type="taxonomic scope" value="Bacteria"/>
</dbReference>
<dbReference type="STRING" id="1184609.KILIM_047_00100"/>
<dbReference type="InterPro" id="IPR054566">
    <property type="entry name" value="ManC/GMP-like_b-helix"/>
</dbReference>
<accession>K6VKK2</accession>
<evidence type="ECO:0000259" key="3">
    <source>
        <dbReference type="Pfam" id="PF22640"/>
    </source>
</evidence>
<dbReference type="SUPFAM" id="SSF53448">
    <property type="entry name" value="Nucleotide-diphospho-sugar transferases"/>
    <property type="match status" value="1"/>
</dbReference>
<protein>
    <submittedName>
        <fullName evidence="4">Putative mannose-1-phosphate guanylyltransferase</fullName>
    </submittedName>
</protein>
<evidence type="ECO:0000259" key="2">
    <source>
        <dbReference type="Pfam" id="PF00483"/>
    </source>
</evidence>
<feature type="domain" description="MannoseP isomerase/GMP-like beta-helix" evidence="3">
    <location>
        <begin position="346"/>
        <end position="398"/>
    </location>
</feature>
<keyword evidence="4" id="KW-0548">Nucleotidyltransferase</keyword>
<feature type="region of interest" description="Disordered" evidence="1">
    <location>
        <begin position="1"/>
        <end position="26"/>
    </location>
</feature>
<dbReference type="CDD" id="cd02509">
    <property type="entry name" value="GDP-M1P_Guanylyltransferase"/>
    <property type="match status" value="1"/>
</dbReference>
<evidence type="ECO:0000256" key="1">
    <source>
        <dbReference type="SAM" id="MobiDB-lite"/>
    </source>
</evidence>
<evidence type="ECO:0000313" key="5">
    <source>
        <dbReference type="Proteomes" id="UP000008366"/>
    </source>
</evidence>
<dbReference type="PANTHER" id="PTHR46390">
    <property type="entry name" value="MANNOSE-1-PHOSPHATE GUANYLYLTRANSFERASE"/>
    <property type="match status" value="1"/>
</dbReference>
<dbReference type="Pfam" id="PF22640">
    <property type="entry name" value="ManC_GMP_beta-helix"/>
    <property type="match status" value="1"/>
</dbReference>
<dbReference type="Proteomes" id="UP000008366">
    <property type="component" value="Unassembled WGS sequence"/>
</dbReference>
<dbReference type="InterPro" id="IPR005835">
    <property type="entry name" value="NTP_transferase_dom"/>
</dbReference>
<reference evidence="4 5" key="1">
    <citation type="submission" date="2012-08" db="EMBL/GenBank/DDBJ databases">
        <title>Whole genome shotgun sequence of Kineosphaera limosa NBRC 100340.</title>
        <authorList>
            <person name="Yoshida I."/>
            <person name="Isaki S."/>
            <person name="Hosoyama A."/>
            <person name="Tsuchikane K."/>
            <person name="Katsumata H."/>
            <person name="Ando Y."/>
            <person name="Ohji S."/>
            <person name="Hamada M."/>
            <person name="Tamura T."/>
            <person name="Yamazoe A."/>
            <person name="Yamazaki S."/>
            <person name="Fujita N."/>
        </authorList>
    </citation>
    <scope>NUCLEOTIDE SEQUENCE [LARGE SCALE GENOMIC DNA]</scope>
    <source>
        <strain evidence="4 5">NBRC 100340</strain>
    </source>
</reference>
<keyword evidence="4" id="KW-0808">Transferase</keyword>
<dbReference type="Pfam" id="PF00483">
    <property type="entry name" value="NTP_transferase"/>
    <property type="match status" value="1"/>
</dbReference>
<gene>
    <name evidence="4" type="ORF">KILIM_047_00100</name>
</gene>
<dbReference type="SUPFAM" id="SSF159283">
    <property type="entry name" value="Guanosine diphospho-D-mannose pyrophosphorylase/mannose-6-phosphate isomerase linker domain"/>
    <property type="match status" value="1"/>
</dbReference>
<dbReference type="EMBL" id="BAHD01000047">
    <property type="protein sequence ID" value="GAB96748.1"/>
    <property type="molecule type" value="Genomic_DNA"/>
</dbReference>
<evidence type="ECO:0000313" key="4">
    <source>
        <dbReference type="EMBL" id="GAB96748.1"/>
    </source>
</evidence>
<comment type="caution">
    <text evidence="4">The sequence shown here is derived from an EMBL/GenBank/DDBJ whole genome shotgun (WGS) entry which is preliminary data.</text>
</comment>
<dbReference type="AlphaFoldDB" id="K6VKK2"/>
<name>K6VKK2_9MICO</name>
<dbReference type="Gene3D" id="3.90.550.10">
    <property type="entry name" value="Spore Coat Polysaccharide Biosynthesis Protein SpsA, Chain A"/>
    <property type="match status" value="1"/>
</dbReference>
<dbReference type="InterPro" id="IPR029044">
    <property type="entry name" value="Nucleotide-diphossugar_trans"/>
</dbReference>
<dbReference type="InterPro" id="IPR051161">
    <property type="entry name" value="Mannose-6P_isomerase_type2"/>
</dbReference>
<sequence length="407" mass="42900">MTSESTNSEADVVNQGAGKEDSGASAAAPTDFWAVIPAGGAGTRLWPLSRASSPKFLHDLTGRGRSLLQATADRLEPLCGPRLVVVTGVAHQEAVAAQLPQLSGQGPGMLLAEPSPRDSMAAIGWAAAVIERHDPDAVIGSFAADHVVGAEQDFREAVKEAVAVARTGQVVTIGIRPAFPSSGFGYIHEGQRLDVPGAPHARRVQAFVEKPDGPTARAYLETGQYRWNAGMFVVKASVLLDVLGTYHPLLADSLRAIAADPDSLTQRWPELTKIAIDHAVAEPAAADGRVAVIRGDFPWDDVGDFHSLPDLLPPQAYVDGRGHRVGQPREDEGERSVAVLGEVGQVLARDASGFVATTGDRLVAVLGIEDVVVVDTPDALLVTTRERAQQVKSLVDALKSSGRVDLT</sequence>
<organism evidence="4 5">
    <name type="scientific">Kineosphaera limosa NBRC 100340</name>
    <dbReference type="NCBI Taxonomy" id="1184609"/>
    <lineage>
        <taxon>Bacteria</taxon>
        <taxon>Bacillati</taxon>
        <taxon>Actinomycetota</taxon>
        <taxon>Actinomycetes</taxon>
        <taxon>Micrococcales</taxon>
        <taxon>Dermatophilaceae</taxon>
        <taxon>Kineosphaera</taxon>
    </lineage>
</organism>
<dbReference type="GO" id="GO:0004475">
    <property type="term" value="F:mannose-1-phosphate guanylyltransferase (GTP) activity"/>
    <property type="evidence" value="ECO:0007669"/>
    <property type="project" value="InterPro"/>
</dbReference>